<dbReference type="Proteomes" id="UP000272464">
    <property type="component" value="Unassembled WGS sequence"/>
</dbReference>
<dbReference type="Pfam" id="PF09929">
    <property type="entry name" value="DUF2161"/>
    <property type="match status" value="1"/>
</dbReference>
<dbReference type="OrthoDB" id="9795163at2"/>
<proteinExistence type="predicted"/>
<comment type="caution">
    <text evidence="1">The sequence shown here is derived from an EMBL/GenBank/DDBJ whole genome shotgun (WGS) entry which is preliminary data.</text>
</comment>
<evidence type="ECO:0000313" key="2">
    <source>
        <dbReference type="Proteomes" id="UP000272464"/>
    </source>
</evidence>
<reference evidence="1 2" key="1">
    <citation type="submission" date="2018-12" db="EMBL/GenBank/DDBJ databases">
        <authorList>
            <person name="Sun L."/>
            <person name="Chen Z."/>
        </authorList>
    </citation>
    <scope>NUCLEOTIDE SEQUENCE [LARGE SCALE GENOMIC DNA]</scope>
    <source>
        <strain evidence="1 2">3-5-3</strain>
    </source>
</reference>
<gene>
    <name evidence="1" type="ORF">EJP77_15965</name>
</gene>
<keyword evidence="2" id="KW-1185">Reference proteome</keyword>
<dbReference type="AlphaFoldDB" id="A0A3S1D7J6"/>
<dbReference type="RefSeq" id="WP_127200231.1">
    <property type="nucleotide sequence ID" value="NZ_RZNX01000007.1"/>
</dbReference>
<accession>A0A3S1D7J6</accession>
<organism evidence="1 2">
    <name type="scientific">Paenibacillus zeisoli</name>
    <dbReference type="NCBI Taxonomy" id="2496267"/>
    <lineage>
        <taxon>Bacteria</taxon>
        <taxon>Bacillati</taxon>
        <taxon>Bacillota</taxon>
        <taxon>Bacilli</taxon>
        <taxon>Bacillales</taxon>
        <taxon>Paenibacillaceae</taxon>
        <taxon>Paenibacillus</taxon>
    </lineage>
</organism>
<dbReference type="InterPro" id="IPR018679">
    <property type="entry name" value="DUF2161"/>
</dbReference>
<evidence type="ECO:0000313" key="1">
    <source>
        <dbReference type="EMBL" id="RUT29202.1"/>
    </source>
</evidence>
<dbReference type="EMBL" id="RZNX01000007">
    <property type="protein sequence ID" value="RUT29202.1"/>
    <property type="molecule type" value="Genomic_DNA"/>
</dbReference>
<name>A0A3S1D7J6_9BACL</name>
<protein>
    <submittedName>
        <fullName evidence="1">Uncharacterized protein</fullName>
    </submittedName>
</protein>
<sequence length="253" mass="28891">MAVQHETELYKPLKLFFEEQGYEVKSEVRHCDLVGFRPDQSEPLIVEMKKTFNLALLLQGQARQKLSKEVYLAVERNRQKKGAHNQRWSEITQLCRRLGLGLITVTHYKTKKPFVEVLCRPEGMESYGGPRPVKTRVTRLANEFRERSGDYNVGGSRGKKLVTAYREKALRVAEIMSRSGELMSPREIRDQSGVGTAANILQHNYYGWFLRVSRGRYSLTPAGAAALQQYEQVTASHRMFAAAAEEDTTLHID</sequence>